<dbReference type="HOGENOM" id="CLU_1548957_0_0_1"/>
<name>G0NHZ1_CAEBE</name>
<dbReference type="SMART" id="SM00398">
    <property type="entry name" value="HMG"/>
    <property type="match status" value="1"/>
</dbReference>
<organism evidence="5">
    <name type="scientific">Caenorhabditis brenneri</name>
    <name type="common">Nematode worm</name>
    <dbReference type="NCBI Taxonomy" id="135651"/>
    <lineage>
        <taxon>Eukaryota</taxon>
        <taxon>Metazoa</taxon>
        <taxon>Ecdysozoa</taxon>
        <taxon>Nematoda</taxon>
        <taxon>Chromadorea</taxon>
        <taxon>Rhabditida</taxon>
        <taxon>Rhabditina</taxon>
        <taxon>Rhabditomorpha</taxon>
        <taxon>Rhabditoidea</taxon>
        <taxon>Rhabditidae</taxon>
        <taxon>Peloderinae</taxon>
        <taxon>Caenorhabditis</taxon>
    </lineage>
</organism>
<keyword evidence="1" id="KW-0238">DNA-binding</keyword>
<dbReference type="GO" id="GO:0005634">
    <property type="term" value="C:nucleus"/>
    <property type="evidence" value="ECO:0007669"/>
    <property type="project" value="UniProtKB-UniRule"/>
</dbReference>
<dbReference type="InterPro" id="IPR009071">
    <property type="entry name" value="HMG_box_dom"/>
</dbReference>
<dbReference type="Proteomes" id="UP000008068">
    <property type="component" value="Unassembled WGS sequence"/>
</dbReference>
<protein>
    <recommendedName>
        <fullName evidence="3">HMG box domain-containing protein</fullName>
    </recommendedName>
</protein>
<dbReference type="GO" id="GO:0003677">
    <property type="term" value="F:DNA binding"/>
    <property type="evidence" value="ECO:0007669"/>
    <property type="project" value="UniProtKB-UniRule"/>
</dbReference>
<accession>G0NHZ1</accession>
<reference evidence="5" key="1">
    <citation type="submission" date="2011-07" db="EMBL/GenBank/DDBJ databases">
        <authorList>
            <consortium name="Caenorhabditis brenneri Sequencing and Analysis Consortium"/>
            <person name="Wilson R.K."/>
        </authorList>
    </citation>
    <scope>NUCLEOTIDE SEQUENCE [LARGE SCALE GENOMIC DNA]</scope>
    <source>
        <strain evidence="5">PB2801</strain>
    </source>
</reference>
<proteinExistence type="predicted"/>
<dbReference type="AlphaFoldDB" id="G0NHZ1"/>
<keyword evidence="5" id="KW-1185">Reference proteome</keyword>
<evidence type="ECO:0000256" key="2">
    <source>
        <dbReference type="SAM" id="MobiDB-lite"/>
    </source>
</evidence>
<feature type="region of interest" description="Disordered" evidence="2">
    <location>
        <begin position="107"/>
        <end position="137"/>
    </location>
</feature>
<evidence type="ECO:0000256" key="1">
    <source>
        <dbReference type="PROSITE-ProRule" id="PRU00267"/>
    </source>
</evidence>
<keyword evidence="1" id="KW-0539">Nucleus</keyword>
<dbReference type="PROSITE" id="PS50118">
    <property type="entry name" value="HMG_BOX_2"/>
    <property type="match status" value="1"/>
</dbReference>
<dbReference type="InParanoid" id="G0NHZ1"/>
<evidence type="ECO:0000313" key="4">
    <source>
        <dbReference type="EMBL" id="EGT31613.1"/>
    </source>
</evidence>
<dbReference type="SUPFAM" id="SSF47095">
    <property type="entry name" value="HMG-box"/>
    <property type="match status" value="1"/>
</dbReference>
<gene>
    <name evidence="4" type="ORF">CAEBREN_25531</name>
</gene>
<dbReference type="Pfam" id="PF00505">
    <property type="entry name" value="HMG_box"/>
    <property type="match status" value="1"/>
</dbReference>
<sequence length="173" mass="19796">MNKNDHFLYILNDGMAANIPRMVQMTTAMLETPQAPRQNLANAQIPVQRPMNAYLLWRQAEGEIIGKQRPKNEKLSSYSSRVWRDLNPEIKKFYFEEANKQSKAYEVNKAQNKQTRSIEKPKKSSSQSTALNSSGGEDWFEKMTITTAADPPFSSFNVQPKIDANWRPCSLPI</sequence>
<feature type="compositionally biased region" description="Polar residues" evidence="2">
    <location>
        <begin position="124"/>
        <end position="135"/>
    </location>
</feature>
<feature type="domain" description="HMG box" evidence="3">
    <location>
        <begin position="47"/>
        <end position="113"/>
    </location>
</feature>
<dbReference type="Gene3D" id="1.10.30.10">
    <property type="entry name" value="High mobility group box domain"/>
    <property type="match status" value="1"/>
</dbReference>
<dbReference type="InterPro" id="IPR036910">
    <property type="entry name" value="HMG_box_dom_sf"/>
</dbReference>
<evidence type="ECO:0000259" key="3">
    <source>
        <dbReference type="PROSITE" id="PS50118"/>
    </source>
</evidence>
<dbReference type="EMBL" id="GL379887">
    <property type="protein sequence ID" value="EGT31613.1"/>
    <property type="molecule type" value="Genomic_DNA"/>
</dbReference>
<evidence type="ECO:0000313" key="5">
    <source>
        <dbReference type="Proteomes" id="UP000008068"/>
    </source>
</evidence>
<feature type="DNA-binding region" description="HMG box" evidence="1">
    <location>
        <begin position="47"/>
        <end position="113"/>
    </location>
</feature>